<comment type="subcellular location">
    <subcellularLocation>
        <location evidence="1">Golgi apparatus membrane</location>
        <topology evidence="1">Single-pass type II membrane protein</topology>
    </subcellularLocation>
</comment>
<keyword evidence="9" id="KW-0961">Cell wall biogenesis/degradation</keyword>
<dbReference type="GO" id="GO:0071555">
    <property type="term" value="P:cell wall organization"/>
    <property type="evidence" value="ECO:0007669"/>
    <property type="project" value="UniProtKB-KW"/>
</dbReference>
<evidence type="ECO:0000256" key="12">
    <source>
        <dbReference type="SAM" id="Phobius"/>
    </source>
</evidence>
<dbReference type="GO" id="GO:0046872">
    <property type="term" value="F:metal ion binding"/>
    <property type="evidence" value="ECO:0007669"/>
    <property type="project" value="UniProtKB-KW"/>
</dbReference>
<keyword evidence="4 12" id="KW-0812">Transmembrane</keyword>
<keyword evidence="7 12" id="KW-0472">Membrane</keyword>
<keyword evidence="8" id="KW-0464">Manganese</keyword>
<sequence>MMRAKSTSKALVIRINLFMVFLIGVYVVLLLQPSSFYTSCTTTNKVEGTVEPKRPSFLNGLQTQHPKIGLVNIDPAETAGWGGEAVAVNFERVSGGVTWKDLFPEWINEEEEYGREPACPEVPMPELGEYAGGMDVVVAEMPECGAARDVGRLQVHLVVGRVVVEKGRRRGDGRVRVAVKSQCRPMVEVFRWEDMAWREGEWWVYEVEVGRLEEKLRLPVGSCRLALPLVGQGFHKELDVTKVLAPRRPQREAYATVLHSSDSYVCGAITLAHSIRATGSRRDLLLLFDHSSIQEPKRRALSEAGWTLVPIQRIRNPRAEKYSYNEYNYSKLRLWQLLDYDKIIFVDADVLVLRNLDPLFSLPQLSATGNDGSIFNSGVMVIEPSNRTFTLLMECTRDVVSYNGGDQGFLNEVFVWWHRLPRRVNFLKNFWANTTEEVMEKERLFGAEPPELYTIHYLGLKPWLCYRDYDCNWNIANQRAYASDVAHERWWVLHDTMGPGLRRFCGLTERRRDRLEKDRRKAERLGFADGHWKIYVKDPRRVHVVDNNISVYMLLCVLRRWFYIYLFLYRRGRTTDKEPISL</sequence>
<evidence type="ECO:0000256" key="8">
    <source>
        <dbReference type="ARBA" id="ARBA00023211"/>
    </source>
</evidence>
<comment type="caution">
    <text evidence="13">The sequence shown here is derived from an EMBL/GenBank/DDBJ whole genome shotgun (WGS) entry which is preliminary data.</text>
</comment>
<keyword evidence="3" id="KW-0808">Transferase</keyword>
<dbReference type="CDD" id="cd02537">
    <property type="entry name" value="GT8_Glycogenin"/>
    <property type="match status" value="1"/>
</dbReference>
<evidence type="ECO:0000256" key="6">
    <source>
        <dbReference type="ARBA" id="ARBA00022989"/>
    </source>
</evidence>
<organism evidence="13 14">
    <name type="scientific">Acorus calamus</name>
    <name type="common">Sweet flag</name>
    <dbReference type="NCBI Taxonomy" id="4465"/>
    <lineage>
        <taxon>Eukaryota</taxon>
        <taxon>Viridiplantae</taxon>
        <taxon>Streptophyta</taxon>
        <taxon>Embryophyta</taxon>
        <taxon>Tracheophyta</taxon>
        <taxon>Spermatophyta</taxon>
        <taxon>Magnoliopsida</taxon>
        <taxon>Liliopsida</taxon>
        <taxon>Acoraceae</taxon>
        <taxon>Acorus</taxon>
    </lineage>
</organism>
<keyword evidence="14" id="KW-1185">Reference proteome</keyword>
<name>A0AAV9DL92_ACOCL</name>
<accession>A0AAV9DL92</accession>
<gene>
    <name evidence="13" type="primary">GUX2</name>
    <name evidence="13" type="ORF">QJS10_CPB12g01619</name>
</gene>
<comment type="similarity">
    <text evidence="10">Belongs to the glycosyltransferase 8 family. Glycogenin subfamily.</text>
</comment>
<dbReference type="EC" id="2.4.1.-" evidence="11"/>
<reference evidence="13" key="1">
    <citation type="journal article" date="2023" name="Nat. Commun.">
        <title>Diploid and tetraploid genomes of Acorus and the evolution of monocots.</title>
        <authorList>
            <person name="Ma L."/>
            <person name="Liu K.W."/>
            <person name="Li Z."/>
            <person name="Hsiao Y.Y."/>
            <person name="Qi Y."/>
            <person name="Fu T."/>
            <person name="Tang G.D."/>
            <person name="Zhang D."/>
            <person name="Sun W.H."/>
            <person name="Liu D.K."/>
            <person name="Li Y."/>
            <person name="Chen G.Z."/>
            <person name="Liu X.D."/>
            <person name="Liao X.Y."/>
            <person name="Jiang Y.T."/>
            <person name="Yu X."/>
            <person name="Hao Y."/>
            <person name="Huang J."/>
            <person name="Zhao X.W."/>
            <person name="Ke S."/>
            <person name="Chen Y.Y."/>
            <person name="Wu W.L."/>
            <person name="Hsu J.L."/>
            <person name="Lin Y.F."/>
            <person name="Huang M.D."/>
            <person name="Li C.Y."/>
            <person name="Huang L."/>
            <person name="Wang Z.W."/>
            <person name="Zhao X."/>
            <person name="Zhong W.Y."/>
            <person name="Peng D.H."/>
            <person name="Ahmad S."/>
            <person name="Lan S."/>
            <person name="Zhang J.S."/>
            <person name="Tsai W.C."/>
            <person name="Van de Peer Y."/>
            <person name="Liu Z.J."/>
        </authorList>
    </citation>
    <scope>NUCLEOTIDE SEQUENCE</scope>
    <source>
        <strain evidence="13">CP</strain>
    </source>
</reference>
<keyword evidence="2" id="KW-0328">Glycosyltransferase</keyword>
<protein>
    <recommendedName>
        <fullName evidence="11">Hexosyltransferase</fullName>
        <ecNumber evidence="11">2.4.1.-</ecNumber>
    </recommendedName>
</protein>
<reference evidence="13" key="2">
    <citation type="submission" date="2023-06" db="EMBL/GenBank/DDBJ databases">
        <authorList>
            <person name="Ma L."/>
            <person name="Liu K.-W."/>
            <person name="Li Z."/>
            <person name="Hsiao Y.-Y."/>
            <person name="Qi Y."/>
            <person name="Fu T."/>
            <person name="Tang G."/>
            <person name="Zhang D."/>
            <person name="Sun W.-H."/>
            <person name="Liu D.-K."/>
            <person name="Li Y."/>
            <person name="Chen G.-Z."/>
            <person name="Liu X.-D."/>
            <person name="Liao X.-Y."/>
            <person name="Jiang Y.-T."/>
            <person name="Yu X."/>
            <person name="Hao Y."/>
            <person name="Huang J."/>
            <person name="Zhao X.-W."/>
            <person name="Ke S."/>
            <person name="Chen Y.-Y."/>
            <person name="Wu W.-L."/>
            <person name="Hsu J.-L."/>
            <person name="Lin Y.-F."/>
            <person name="Huang M.-D."/>
            <person name="Li C.-Y."/>
            <person name="Huang L."/>
            <person name="Wang Z.-W."/>
            <person name="Zhao X."/>
            <person name="Zhong W.-Y."/>
            <person name="Peng D.-H."/>
            <person name="Ahmad S."/>
            <person name="Lan S."/>
            <person name="Zhang J.-S."/>
            <person name="Tsai W.-C."/>
            <person name="Van De Peer Y."/>
            <person name="Liu Z.-J."/>
        </authorList>
    </citation>
    <scope>NUCLEOTIDE SEQUENCE</scope>
    <source>
        <strain evidence="13">CP</strain>
        <tissue evidence="13">Leaves</tissue>
    </source>
</reference>
<dbReference type="InterPro" id="IPR050587">
    <property type="entry name" value="GNT1/Glycosyltrans_8"/>
</dbReference>
<evidence type="ECO:0000313" key="13">
    <source>
        <dbReference type="EMBL" id="KAK1301962.1"/>
    </source>
</evidence>
<dbReference type="FunFam" id="3.90.550.10:FF:000018">
    <property type="entry name" value="Hexosyltransferase"/>
    <property type="match status" value="1"/>
</dbReference>
<keyword evidence="6 12" id="KW-1133">Transmembrane helix</keyword>
<feature type="transmembrane region" description="Helical" evidence="12">
    <location>
        <begin position="12"/>
        <end position="31"/>
    </location>
</feature>
<evidence type="ECO:0000256" key="11">
    <source>
        <dbReference type="RuleBase" id="RU362027"/>
    </source>
</evidence>
<dbReference type="Proteomes" id="UP001180020">
    <property type="component" value="Unassembled WGS sequence"/>
</dbReference>
<dbReference type="InterPro" id="IPR002495">
    <property type="entry name" value="Glyco_trans_8"/>
</dbReference>
<evidence type="ECO:0000256" key="7">
    <source>
        <dbReference type="ARBA" id="ARBA00023136"/>
    </source>
</evidence>
<dbReference type="EMBL" id="JAUJYO010000012">
    <property type="protein sequence ID" value="KAK1301962.1"/>
    <property type="molecule type" value="Genomic_DNA"/>
</dbReference>
<evidence type="ECO:0000256" key="2">
    <source>
        <dbReference type="ARBA" id="ARBA00022676"/>
    </source>
</evidence>
<proteinExistence type="inferred from homology"/>
<dbReference type="SUPFAM" id="SSF53448">
    <property type="entry name" value="Nucleotide-diphospho-sugar transferases"/>
    <property type="match status" value="1"/>
</dbReference>
<evidence type="ECO:0000256" key="5">
    <source>
        <dbReference type="ARBA" id="ARBA00022723"/>
    </source>
</evidence>
<keyword evidence="5" id="KW-0479">Metal-binding</keyword>
<dbReference type="Pfam" id="PF01501">
    <property type="entry name" value="Glyco_transf_8"/>
    <property type="match status" value="1"/>
</dbReference>
<evidence type="ECO:0000256" key="3">
    <source>
        <dbReference type="ARBA" id="ARBA00022679"/>
    </source>
</evidence>
<dbReference type="Gene3D" id="3.90.550.10">
    <property type="entry name" value="Spore Coat Polysaccharide Biosynthesis Protein SpsA, Chain A"/>
    <property type="match status" value="1"/>
</dbReference>
<evidence type="ECO:0000256" key="10">
    <source>
        <dbReference type="ARBA" id="ARBA00038162"/>
    </source>
</evidence>
<dbReference type="GO" id="GO:0016757">
    <property type="term" value="F:glycosyltransferase activity"/>
    <property type="evidence" value="ECO:0007669"/>
    <property type="project" value="UniProtKB-KW"/>
</dbReference>
<dbReference type="GO" id="GO:0000139">
    <property type="term" value="C:Golgi membrane"/>
    <property type="evidence" value="ECO:0007669"/>
    <property type="project" value="UniProtKB-SubCell"/>
</dbReference>
<evidence type="ECO:0000313" key="14">
    <source>
        <dbReference type="Proteomes" id="UP001180020"/>
    </source>
</evidence>
<dbReference type="AlphaFoldDB" id="A0AAV9DL92"/>
<dbReference type="PANTHER" id="PTHR11183">
    <property type="entry name" value="GLYCOGENIN SUBFAMILY MEMBER"/>
    <property type="match status" value="1"/>
</dbReference>
<dbReference type="InterPro" id="IPR029044">
    <property type="entry name" value="Nucleotide-diphossugar_trans"/>
</dbReference>
<evidence type="ECO:0000256" key="1">
    <source>
        <dbReference type="ARBA" id="ARBA00004323"/>
    </source>
</evidence>
<evidence type="ECO:0000256" key="9">
    <source>
        <dbReference type="ARBA" id="ARBA00023316"/>
    </source>
</evidence>
<evidence type="ECO:0000256" key="4">
    <source>
        <dbReference type="ARBA" id="ARBA00022692"/>
    </source>
</evidence>